<dbReference type="GO" id="GO:0016791">
    <property type="term" value="F:phosphatase activity"/>
    <property type="evidence" value="ECO:0007669"/>
    <property type="project" value="TreeGrafter"/>
</dbReference>
<name>A0AAV6TLM8_9ARAC</name>
<evidence type="ECO:0000313" key="1">
    <source>
        <dbReference type="EMBL" id="KAG8172690.1"/>
    </source>
</evidence>
<protein>
    <submittedName>
        <fullName evidence="1">Uncharacterized protein</fullName>
    </submittedName>
</protein>
<dbReference type="InterPro" id="IPR036412">
    <property type="entry name" value="HAD-like_sf"/>
</dbReference>
<dbReference type="Proteomes" id="UP000827092">
    <property type="component" value="Unassembled WGS sequence"/>
</dbReference>
<dbReference type="PANTHER" id="PTHR19288:SF44">
    <property type="entry name" value="PHOSPHOLYSINE PHOSPHOHISTIDINE INORGANIC PYROPHOSPHATE PHOSPHATASE"/>
    <property type="match status" value="1"/>
</dbReference>
<proteinExistence type="predicted"/>
<dbReference type="SUPFAM" id="SSF56784">
    <property type="entry name" value="HAD-like"/>
    <property type="match status" value="1"/>
</dbReference>
<evidence type="ECO:0000313" key="2">
    <source>
        <dbReference type="Proteomes" id="UP000827092"/>
    </source>
</evidence>
<accession>A0AAV6TLM8</accession>
<dbReference type="EMBL" id="JAFNEN010002453">
    <property type="protein sequence ID" value="KAG8172690.1"/>
    <property type="molecule type" value="Genomic_DNA"/>
</dbReference>
<dbReference type="Pfam" id="PF13344">
    <property type="entry name" value="Hydrolase_6"/>
    <property type="match status" value="1"/>
</dbReference>
<dbReference type="InterPro" id="IPR006357">
    <property type="entry name" value="HAD-SF_hydro_IIA"/>
</dbReference>
<dbReference type="InterPro" id="IPR023214">
    <property type="entry name" value="HAD_sf"/>
</dbReference>
<dbReference type="PANTHER" id="PTHR19288">
    <property type="entry name" value="4-NITROPHENYLPHOSPHATASE-RELATED"/>
    <property type="match status" value="1"/>
</dbReference>
<reference evidence="1 2" key="1">
    <citation type="journal article" date="2022" name="Nat. Ecol. Evol.">
        <title>A masculinizing supergene underlies an exaggerated male reproductive morph in a spider.</title>
        <authorList>
            <person name="Hendrickx F."/>
            <person name="De Corte Z."/>
            <person name="Sonet G."/>
            <person name="Van Belleghem S.M."/>
            <person name="Kostlbacher S."/>
            <person name="Vangestel C."/>
        </authorList>
    </citation>
    <scope>NUCLEOTIDE SEQUENCE [LARGE SCALE GENOMIC DNA]</scope>
    <source>
        <strain evidence="1">W744_W776</strain>
    </source>
</reference>
<dbReference type="GO" id="GO:0004427">
    <property type="term" value="F:inorganic diphosphate phosphatase activity"/>
    <property type="evidence" value="ECO:0007669"/>
    <property type="project" value="TreeGrafter"/>
</dbReference>
<keyword evidence="2" id="KW-1185">Reference proteome</keyword>
<gene>
    <name evidence="1" type="ORF">JTE90_021215</name>
</gene>
<dbReference type="Gene3D" id="3.40.50.1000">
    <property type="entry name" value="HAD superfamily/HAD-like"/>
    <property type="match status" value="1"/>
</dbReference>
<dbReference type="AlphaFoldDB" id="A0AAV6TLM8"/>
<sequence length="188" mass="20980">MENMKPLKVQLWPLKGCESLGIAVRFKTNDSRRTPEELVKKLQTLGFNITEEEIFSPIPVVINTLLTLGLRPYLMVHQDIRAAFEKIDQSSPNCVVIGDLGGNISSEVFNKAYQVLTSSPSPVLVKLGNEKYYKEKNEMVLGAASYAAALEIPRSKRNEKPTNVKNPSGDISHEIQTRNFVKSSSMDI</sequence>
<comment type="caution">
    <text evidence="1">The sequence shown here is derived from an EMBL/GenBank/DDBJ whole genome shotgun (WGS) entry which is preliminary data.</text>
</comment>
<dbReference type="GO" id="GO:0005829">
    <property type="term" value="C:cytosol"/>
    <property type="evidence" value="ECO:0007669"/>
    <property type="project" value="TreeGrafter"/>
</dbReference>
<organism evidence="1 2">
    <name type="scientific">Oedothorax gibbosus</name>
    <dbReference type="NCBI Taxonomy" id="931172"/>
    <lineage>
        <taxon>Eukaryota</taxon>
        <taxon>Metazoa</taxon>
        <taxon>Ecdysozoa</taxon>
        <taxon>Arthropoda</taxon>
        <taxon>Chelicerata</taxon>
        <taxon>Arachnida</taxon>
        <taxon>Araneae</taxon>
        <taxon>Araneomorphae</taxon>
        <taxon>Entelegynae</taxon>
        <taxon>Araneoidea</taxon>
        <taxon>Linyphiidae</taxon>
        <taxon>Erigoninae</taxon>
        <taxon>Oedothorax</taxon>
    </lineage>
</organism>